<proteinExistence type="predicted"/>
<evidence type="ECO:0000256" key="1">
    <source>
        <dbReference type="SAM" id="MobiDB-lite"/>
    </source>
</evidence>
<reference evidence="2" key="1">
    <citation type="journal article" date="2015" name="Nature">
        <title>Complex archaea that bridge the gap between prokaryotes and eukaryotes.</title>
        <authorList>
            <person name="Spang A."/>
            <person name="Saw J.H."/>
            <person name="Jorgensen S.L."/>
            <person name="Zaremba-Niedzwiedzka K."/>
            <person name="Martijn J."/>
            <person name="Lind A.E."/>
            <person name="van Eijk R."/>
            <person name="Schleper C."/>
            <person name="Guy L."/>
            <person name="Ettema T.J."/>
        </authorList>
    </citation>
    <scope>NUCLEOTIDE SEQUENCE</scope>
</reference>
<dbReference type="AlphaFoldDB" id="A0A0F9P364"/>
<accession>A0A0F9P364</accession>
<gene>
    <name evidence="2" type="ORF">LCGC14_0951960</name>
</gene>
<comment type="caution">
    <text evidence="2">The sequence shown here is derived from an EMBL/GenBank/DDBJ whole genome shotgun (WGS) entry which is preliminary data.</text>
</comment>
<sequence length="103" mass="12185">MTEEEKEKKERVIINIIDGIPCIYLPPGIIGKKLPPPLVIPFNFGTMQEMRTRDTRPDVLKELKKFFDLNKVNVSFFELPRPKKKEDKKDDNKERERKTEKSI</sequence>
<feature type="region of interest" description="Disordered" evidence="1">
    <location>
        <begin position="83"/>
        <end position="103"/>
    </location>
</feature>
<organism evidence="2">
    <name type="scientific">marine sediment metagenome</name>
    <dbReference type="NCBI Taxonomy" id="412755"/>
    <lineage>
        <taxon>unclassified sequences</taxon>
        <taxon>metagenomes</taxon>
        <taxon>ecological metagenomes</taxon>
    </lineage>
</organism>
<name>A0A0F9P364_9ZZZZ</name>
<protein>
    <submittedName>
        <fullName evidence="2">Uncharacterized protein</fullName>
    </submittedName>
</protein>
<evidence type="ECO:0000313" key="2">
    <source>
        <dbReference type="EMBL" id="KKN18822.1"/>
    </source>
</evidence>
<dbReference type="EMBL" id="LAZR01003392">
    <property type="protein sequence ID" value="KKN18822.1"/>
    <property type="molecule type" value="Genomic_DNA"/>
</dbReference>